<dbReference type="GeneID" id="63728508"/>
<evidence type="ECO:0000313" key="3">
    <source>
        <dbReference type="EMBL" id="OJJ04646.1"/>
    </source>
</evidence>
<dbReference type="STRING" id="1036611.A0A1L9PT73"/>
<organism evidence="3 4">
    <name type="scientific">Aspergillus versicolor CBS 583.65</name>
    <dbReference type="NCBI Taxonomy" id="1036611"/>
    <lineage>
        <taxon>Eukaryota</taxon>
        <taxon>Fungi</taxon>
        <taxon>Dikarya</taxon>
        <taxon>Ascomycota</taxon>
        <taxon>Pezizomycotina</taxon>
        <taxon>Eurotiomycetes</taxon>
        <taxon>Eurotiomycetidae</taxon>
        <taxon>Eurotiales</taxon>
        <taxon>Aspergillaceae</taxon>
        <taxon>Aspergillus</taxon>
        <taxon>Aspergillus subgen. Nidulantes</taxon>
    </lineage>
</organism>
<dbReference type="AlphaFoldDB" id="A0A1L9PT73"/>
<dbReference type="RefSeq" id="XP_040670408.1">
    <property type="nucleotide sequence ID" value="XM_040812997.1"/>
</dbReference>
<name>A0A1L9PT73_ASPVE</name>
<gene>
    <name evidence="3" type="ORF">ASPVEDRAFT_44177</name>
</gene>
<dbReference type="InterPro" id="IPR041260">
    <property type="entry name" value="Sld7_C"/>
</dbReference>
<protein>
    <recommendedName>
        <fullName evidence="2">Sld7 C-terminal domain-containing protein</fullName>
    </recommendedName>
</protein>
<feature type="region of interest" description="Disordered" evidence="1">
    <location>
        <begin position="261"/>
        <end position="337"/>
    </location>
</feature>
<feature type="compositionally biased region" description="Low complexity" evidence="1">
    <location>
        <begin position="271"/>
        <end position="282"/>
    </location>
</feature>
<evidence type="ECO:0000256" key="1">
    <source>
        <dbReference type="SAM" id="MobiDB-lite"/>
    </source>
</evidence>
<feature type="domain" description="Sld7 C-terminal" evidence="2">
    <location>
        <begin position="350"/>
        <end position="470"/>
    </location>
</feature>
<sequence length="474" mass="52142">MDIWSGAIALDDQTRLQGLQLIDRSASWQSDILKLSTLGFKSFVNPALIPLYARVGPSLELHTSDPQTSRWLKHKLLDNIWLEDDDLDRLQTIQCPVGFLVNLNGATRPRASGLTTTDLLVYGILSTATSYERPPTPPVSSSPETEEAVSGTVHQKLKIYASPISASLITRAQALPNREEPGTIGSHEPFAQFLPDINSPSPKRKRVATLFESVAQHHKRVQHKGGEAVSLLMAQNLSQPSQQLQGYRVKGESEEPSLPILSKISSHRSRSLSISSNLNPNKGLETRADHSRPSSSRGHVRQHSTKRGTPAPGASTEAPSRRESVLSPALLSSEGKEDPELKIAETIISDNKNIITRTILTCMRLYGFNRTTRPASSNKNLSHNDMVPPQNEGKDSHGPGDNTALSNSNSCNDEDEFKAMYHATYRASTFALRKYLREPAMSEDGSKSAPPVLERGRAMTCIDGFLKLFCEEEH</sequence>
<feature type="region of interest" description="Disordered" evidence="1">
    <location>
        <begin position="372"/>
        <end position="410"/>
    </location>
</feature>
<dbReference type="VEuPathDB" id="FungiDB:ASPVEDRAFT_44177"/>
<dbReference type="EMBL" id="KV878132">
    <property type="protein sequence ID" value="OJJ04646.1"/>
    <property type="molecule type" value="Genomic_DNA"/>
</dbReference>
<accession>A0A1L9PT73</accession>
<reference evidence="4" key="1">
    <citation type="journal article" date="2017" name="Genome Biol.">
        <title>Comparative genomics reveals high biological diversity and specific adaptations in the industrially and medically important fungal genus Aspergillus.</title>
        <authorList>
            <person name="de Vries R.P."/>
            <person name="Riley R."/>
            <person name="Wiebenga A."/>
            <person name="Aguilar-Osorio G."/>
            <person name="Amillis S."/>
            <person name="Uchima C.A."/>
            <person name="Anderluh G."/>
            <person name="Asadollahi M."/>
            <person name="Askin M."/>
            <person name="Barry K."/>
            <person name="Battaglia E."/>
            <person name="Bayram O."/>
            <person name="Benocci T."/>
            <person name="Braus-Stromeyer S.A."/>
            <person name="Caldana C."/>
            <person name="Canovas D."/>
            <person name="Cerqueira G.C."/>
            <person name="Chen F."/>
            <person name="Chen W."/>
            <person name="Choi C."/>
            <person name="Clum A."/>
            <person name="Dos Santos R.A."/>
            <person name="Damasio A.R."/>
            <person name="Diallinas G."/>
            <person name="Emri T."/>
            <person name="Fekete E."/>
            <person name="Flipphi M."/>
            <person name="Freyberg S."/>
            <person name="Gallo A."/>
            <person name="Gournas C."/>
            <person name="Habgood R."/>
            <person name="Hainaut M."/>
            <person name="Harispe M.L."/>
            <person name="Henrissat B."/>
            <person name="Hilden K.S."/>
            <person name="Hope R."/>
            <person name="Hossain A."/>
            <person name="Karabika E."/>
            <person name="Karaffa L."/>
            <person name="Karanyi Z."/>
            <person name="Krasevec N."/>
            <person name="Kuo A."/>
            <person name="Kusch H."/>
            <person name="LaButti K."/>
            <person name="Lagendijk E.L."/>
            <person name="Lapidus A."/>
            <person name="Levasseur A."/>
            <person name="Lindquist E."/>
            <person name="Lipzen A."/>
            <person name="Logrieco A.F."/>
            <person name="MacCabe A."/>
            <person name="Maekelae M.R."/>
            <person name="Malavazi I."/>
            <person name="Melin P."/>
            <person name="Meyer V."/>
            <person name="Mielnichuk N."/>
            <person name="Miskei M."/>
            <person name="Molnar A.P."/>
            <person name="Mule G."/>
            <person name="Ngan C.Y."/>
            <person name="Orejas M."/>
            <person name="Orosz E."/>
            <person name="Ouedraogo J.P."/>
            <person name="Overkamp K.M."/>
            <person name="Park H.-S."/>
            <person name="Perrone G."/>
            <person name="Piumi F."/>
            <person name="Punt P.J."/>
            <person name="Ram A.F."/>
            <person name="Ramon A."/>
            <person name="Rauscher S."/>
            <person name="Record E."/>
            <person name="Riano-Pachon D.M."/>
            <person name="Robert V."/>
            <person name="Roehrig J."/>
            <person name="Ruller R."/>
            <person name="Salamov A."/>
            <person name="Salih N.S."/>
            <person name="Samson R.A."/>
            <person name="Sandor E."/>
            <person name="Sanguinetti M."/>
            <person name="Schuetze T."/>
            <person name="Sepcic K."/>
            <person name="Shelest E."/>
            <person name="Sherlock G."/>
            <person name="Sophianopoulou V."/>
            <person name="Squina F.M."/>
            <person name="Sun H."/>
            <person name="Susca A."/>
            <person name="Todd R.B."/>
            <person name="Tsang A."/>
            <person name="Unkles S.E."/>
            <person name="van de Wiele N."/>
            <person name="van Rossen-Uffink D."/>
            <person name="Oliveira J.V."/>
            <person name="Vesth T.C."/>
            <person name="Visser J."/>
            <person name="Yu J.-H."/>
            <person name="Zhou M."/>
            <person name="Andersen M.R."/>
            <person name="Archer D.B."/>
            <person name="Baker S.E."/>
            <person name="Benoit I."/>
            <person name="Brakhage A.A."/>
            <person name="Braus G.H."/>
            <person name="Fischer R."/>
            <person name="Frisvad J.C."/>
            <person name="Goldman G.H."/>
            <person name="Houbraken J."/>
            <person name="Oakley B."/>
            <person name="Pocsi I."/>
            <person name="Scazzocchio C."/>
            <person name="Seiboth B."/>
            <person name="vanKuyk P.A."/>
            <person name="Wortman J."/>
            <person name="Dyer P.S."/>
            <person name="Grigoriev I.V."/>
        </authorList>
    </citation>
    <scope>NUCLEOTIDE SEQUENCE [LARGE SCALE GENOMIC DNA]</scope>
    <source>
        <strain evidence="4">CBS 583.65</strain>
    </source>
</reference>
<feature type="compositionally biased region" description="Polar residues" evidence="1">
    <location>
        <begin position="372"/>
        <end position="383"/>
    </location>
</feature>
<dbReference type="Pfam" id="PF18596">
    <property type="entry name" value="Sld7_C"/>
    <property type="match status" value="1"/>
</dbReference>
<proteinExistence type="predicted"/>
<dbReference type="OrthoDB" id="4205424at2759"/>
<evidence type="ECO:0000313" key="4">
    <source>
        <dbReference type="Proteomes" id="UP000184073"/>
    </source>
</evidence>
<evidence type="ECO:0000259" key="2">
    <source>
        <dbReference type="Pfam" id="PF18596"/>
    </source>
</evidence>
<keyword evidence="4" id="KW-1185">Reference proteome</keyword>
<dbReference type="Proteomes" id="UP000184073">
    <property type="component" value="Unassembled WGS sequence"/>
</dbReference>